<evidence type="ECO:0000313" key="3">
    <source>
        <dbReference type="EMBL" id="GAA0159332.1"/>
    </source>
</evidence>
<name>A0AAV3Q828_LITER</name>
<dbReference type="GO" id="GO:0043531">
    <property type="term" value="F:ADP binding"/>
    <property type="evidence" value="ECO:0007669"/>
    <property type="project" value="InterPro"/>
</dbReference>
<gene>
    <name evidence="3" type="ORF">LIER_38844</name>
</gene>
<accession>A0AAV3Q828</accession>
<feature type="domain" description="NB-ARC" evidence="2">
    <location>
        <begin position="4"/>
        <end position="103"/>
    </location>
</feature>
<dbReference type="Gene3D" id="3.40.50.300">
    <property type="entry name" value="P-loop containing nucleotide triphosphate hydrolases"/>
    <property type="match status" value="1"/>
</dbReference>
<dbReference type="PANTHER" id="PTHR36766">
    <property type="entry name" value="PLANT BROAD-SPECTRUM MILDEW RESISTANCE PROTEIN RPW8"/>
    <property type="match status" value="1"/>
</dbReference>
<dbReference type="AlphaFoldDB" id="A0AAV3Q828"/>
<keyword evidence="1" id="KW-0611">Plant defense</keyword>
<evidence type="ECO:0000256" key="1">
    <source>
        <dbReference type="ARBA" id="ARBA00022821"/>
    </source>
</evidence>
<reference evidence="3 4" key="1">
    <citation type="submission" date="2024-01" db="EMBL/GenBank/DDBJ databases">
        <title>The complete chloroplast genome sequence of Lithospermum erythrorhizon: insights into the phylogenetic relationship among Boraginaceae species and the maternal lineages of purple gromwells.</title>
        <authorList>
            <person name="Okada T."/>
            <person name="Watanabe K."/>
        </authorList>
    </citation>
    <scope>NUCLEOTIDE SEQUENCE [LARGE SCALE GENOMIC DNA]</scope>
</reference>
<comment type="caution">
    <text evidence="3">The sequence shown here is derived from an EMBL/GenBank/DDBJ whole genome shotgun (WGS) entry which is preliminary data.</text>
</comment>
<dbReference type="Proteomes" id="UP001454036">
    <property type="component" value="Unassembled WGS sequence"/>
</dbReference>
<protein>
    <recommendedName>
        <fullName evidence="2">NB-ARC domain-containing protein</fullName>
    </recommendedName>
</protein>
<keyword evidence="4" id="KW-1185">Reference proteome</keyword>
<evidence type="ECO:0000313" key="4">
    <source>
        <dbReference type="Proteomes" id="UP001454036"/>
    </source>
</evidence>
<dbReference type="EMBL" id="BAABME010020089">
    <property type="protein sequence ID" value="GAA0159332.1"/>
    <property type="molecule type" value="Genomic_DNA"/>
</dbReference>
<dbReference type="Pfam" id="PF00931">
    <property type="entry name" value="NB-ARC"/>
    <property type="match status" value="1"/>
</dbReference>
<dbReference type="InterPro" id="IPR002182">
    <property type="entry name" value="NB-ARC"/>
</dbReference>
<evidence type="ECO:0000259" key="2">
    <source>
        <dbReference type="Pfam" id="PF00931"/>
    </source>
</evidence>
<dbReference type="PANTHER" id="PTHR36766:SF70">
    <property type="entry name" value="DISEASE RESISTANCE PROTEIN RGA4"/>
    <property type="match status" value="1"/>
</dbReference>
<sequence>MVELITGYDNLKRKSKKDTMKQLVQLLKCRRYLIVCDDVCNANRSIWKSVEKDFLEISSSRGSKMMVLTHQEVAEMMNASLCYHLDGLPDEDSWKLFKDRVFGRGRKETAELVV</sequence>
<dbReference type="InterPro" id="IPR027417">
    <property type="entry name" value="P-loop_NTPase"/>
</dbReference>
<dbReference type="GO" id="GO:0006952">
    <property type="term" value="P:defense response"/>
    <property type="evidence" value="ECO:0007669"/>
    <property type="project" value="UniProtKB-KW"/>
</dbReference>
<organism evidence="3 4">
    <name type="scientific">Lithospermum erythrorhizon</name>
    <name type="common">Purple gromwell</name>
    <name type="synonym">Lithospermum officinale var. erythrorhizon</name>
    <dbReference type="NCBI Taxonomy" id="34254"/>
    <lineage>
        <taxon>Eukaryota</taxon>
        <taxon>Viridiplantae</taxon>
        <taxon>Streptophyta</taxon>
        <taxon>Embryophyta</taxon>
        <taxon>Tracheophyta</taxon>
        <taxon>Spermatophyta</taxon>
        <taxon>Magnoliopsida</taxon>
        <taxon>eudicotyledons</taxon>
        <taxon>Gunneridae</taxon>
        <taxon>Pentapetalae</taxon>
        <taxon>asterids</taxon>
        <taxon>lamiids</taxon>
        <taxon>Boraginales</taxon>
        <taxon>Boraginaceae</taxon>
        <taxon>Boraginoideae</taxon>
        <taxon>Lithospermeae</taxon>
        <taxon>Lithospermum</taxon>
    </lineage>
</organism>
<dbReference type="SUPFAM" id="SSF52540">
    <property type="entry name" value="P-loop containing nucleoside triphosphate hydrolases"/>
    <property type="match status" value="1"/>
</dbReference>
<proteinExistence type="predicted"/>